<evidence type="ECO:0008006" key="3">
    <source>
        <dbReference type="Google" id="ProtNLM"/>
    </source>
</evidence>
<dbReference type="PANTHER" id="PTHR36897:SF2">
    <property type="entry name" value="OS10G0350800 PROTEIN"/>
    <property type="match status" value="1"/>
</dbReference>
<dbReference type="Proteomes" id="UP000327013">
    <property type="component" value="Chromosome 2"/>
</dbReference>
<reference evidence="1 2" key="1">
    <citation type="submission" date="2019-06" db="EMBL/GenBank/DDBJ databases">
        <title>A chromosomal-level reference genome of Carpinus fangiana (Coryloideae, Betulaceae).</title>
        <authorList>
            <person name="Yang X."/>
            <person name="Wang Z."/>
            <person name="Zhang L."/>
            <person name="Hao G."/>
            <person name="Liu J."/>
            <person name="Yang Y."/>
        </authorList>
    </citation>
    <scope>NUCLEOTIDE SEQUENCE [LARGE SCALE GENOMIC DNA]</scope>
    <source>
        <strain evidence="1">Cfa_2016G</strain>
        <tissue evidence="1">Leaf</tissue>
    </source>
</reference>
<dbReference type="PANTHER" id="PTHR36897">
    <property type="entry name" value="OS10G0351100-LIKE PROTEIN"/>
    <property type="match status" value="1"/>
</dbReference>
<accession>A0A5N6QLT7</accession>
<evidence type="ECO:0000313" key="2">
    <source>
        <dbReference type="Proteomes" id="UP000327013"/>
    </source>
</evidence>
<dbReference type="AlphaFoldDB" id="A0A5N6QLT7"/>
<gene>
    <name evidence="1" type="ORF">FH972_004654</name>
</gene>
<dbReference type="EMBL" id="CM017322">
    <property type="protein sequence ID" value="KAE8008111.1"/>
    <property type="molecule type" value="Genomic_DNA"/>
</dbReference>
<keyword evidence="2" id="KW-1185">Reference proteome</keyword>
<organism evidence="1 2">
    <name type="scientific">Carpinus fangiana</name>
    <dbReference type="NCBI Taxonomy" id="176857"/>
    <lineage>
        <taxon>Eukaryota</taxon>
        <taxon>Viridiplantae</taxon>
        <taxon>Streptophyta</taxon>
        <taxon>Embryophyta</taxon>
        <taxon>Tracheophyta</taxon>
        <taxon>Spermatophyta</taxon>
        <taxon>Magnoliopsida</taxon>
        <taxon>eudicotyledons</taxon>
        <taxon>Gunneridae</taxon>
        <taxon>Pentapetalae</taxon>
        <taxon>rosids</taxon>
        <taxon>fabids</taxon>
        <taxon>Fagales</taxon>
        <taxon>Betulaceae</taxon>
        <taxon>Carpinus</taxon>
    </lineage>
</organism>
<sequence>MAITSTLPSSTSPLQNHNHLTIPTRTHIKSLSIIPTTQTTSKSNENRKEEMEATIPTMSEILKASRAQKVDLRLQTLGPFFRITAKSLETQKDLGKAEGLIRVWVRGRILHLDSIRLRRETLGMEKSIFGIGLFIGAVAVRYGYDCGCKTAELLAINDSDLYHSKLVRFYTRIGFKAVHEVSGSRVGDYGHMLVWGGIGTRMDAIVEELLIKWCTRFEFRN</sequence>
<proteinExistence type="predicted"/>
<evidence type="ECO:0000313" key="1">
    <source>
        <dbReference type="EMBL" id="KAE8008111.1"/>
    </source>
</evidence>
<dbReference type="OrthoDB" id="445361at2759"/>
<protein>
    <recommendedName>
        <fullName evidence="3">N-acetyltransferase domain-containing protein</fullName>
    </recommendedName>
</protein>
<name>A0A5N6QLT7_9ROSI</name>